<comment type="caution">
    <text evidence="3">The sequence shown here is derived from an EMBL/GenBank/DDBJ whole genome shotgun (WGS) entry which is preliminary data.</text>
</comment>
<accession>A0ABW9HPD5</accession>
<evidence type="ECO:0000256" key="1">
    <source>
        <dbReference type="ARBA" id="ARBA00008791"/>
    </source>
</evidence>
<dbReference type="InterPro" id="IPR006015">
    <property type="entry name" value="Universal_stress_UspA"/>
</dbReference>
<gene>
    <name evidence="3" type="ORF">ACKI18_11325</name>
</gene>
<proteinExistence type="inferred from homology"/>
<dbReference type="InterPro" id="IPR006016">
    <property type="entry name" value="UspA"/>
</dbReference>
<dbReference type="Gene3D" id="3.40.50.620">
    <property type="entry name" value="HUPs"/>
    <property type="match status" value="2"/>
</dbReference>
<organism evidence="3 4">
    <name type="scientific">Streptomyces niveiscabiei</name>
    <dbReference type="NCBI Taxonomy" id="164115"/>
    <lineage>
        <taxon>Bacteria</taxon>
        <taxon>Bacillati</taxon>
        <taxon>Actinomycetota</taxon>
        <taxon>Actinomycetes</taxon>
        <taxon>Kitasatosporales</taxon>
        <taxon>Streptomycetaceae</taxon>
        <taxon>Streptomyces</taxon>
    </lineage>
</organism>
<dbReference type="Pfam" id="PF00582">
    <property type="entry name" value="Usp"/>
    <property type="match status" value="2"/>
</dbReference>
<sequence>MKAAAVRPWRGATPMVRGPVVVGVDGSEASLRAVEWAADEAALRGAPLHLVHASTWRHDAEDGWRRDCRLLESATHRAHRRVPDVRISTEVAAEDPERALLRAARDATALVLGGRDRTGLAELLRGSVGAAVAARAECPVIVVRGRHDSAAHGRVVVGVGGPAAVRFAVREAVVRDAELEAVRTWRAPAGENHEQRASAALERALRHAPERLRIRRRTAEGQARRLLVSASFAADLLVVGTRSRAGRLGLVTHRVLRDAACPVAVVPEHRR</sequence>
<evidence type="ECO:0000259" key="2">
    <source>
        <dbReference type="Pfam" id="PF00582"/>
    </source>
</evidence>
<reference evidence="3 4" key="1">
    <citation type="submission" date="2024-12" db="EMBL/GenBank/DDBJ databases">
        <title>Forecasting of Potato common scab and diversities of Pathogenic streptomyces spp. in china.</title>
        <authorList>
            <person name="Handique U."/>
            <person name="Wu J."/>
        </authorList>
    </citation>
    <scope>NUCLEOTIDE SEQUENCE [LARGE SCALE GENOMIC DNA]</scope>
    <source>
        <strain evidence="3 4">ZRIMU1530</strain>
    </source>
</reference>
<keyword evidence="4" id="KW-1185">Reference proteome</keyword>
<dbReference type="Proteomes" id="UP001631957">
    <property type="component" value="Unassembled WGS sequence"/>
</dbReference>
<feature type="domain" description="UspA" evidence="2">
    <location>
        <begin position="155"/>
        <end position="267"/>
    </location>
</feature>
<dbReference type="PANTHER" id="PTHR46268:SF6">
    <property type="entry name" value="UNIVERSAL STRESS PROTEIN UP12"/>
    <property type="match status" value="1"/>
</dbReference>
<dbReference type="InterPro" id="IPR014729">
    <property type="entry name" value="Rossmann-like_a/b/a_fold"/>
</dbReference>
<dbReference type="RefSeq" id="WP_409121152.1">
    <property type="nucleotide sequence ID" value="NZ_JBJVNI010000005.1"/>
</dbReference>
<dbReference type="EMBL" id="JBJVNI010000005">
    <property type="protein sequence ID" value="MFM9609303.1"/>
    <property type="molecule type" value="Genomic_DNA"/>
</dbReference>
<evidence type="ECO:0000313" key="4">
    <source>
        <dbReference type="Proteomes" id="UP001631957"/>
    </source>
</evidence>
<name>A0ABW9HPD5_9ACTN</name>
<protein>
    <submittedName>
        <fullName evidence="3">Universal stress protein</fullName>
    </submittedName>
</protein>
<feature type="domain" description="UspA" evidence="2">
    <location>
        <begin position="19"/>
        <end position="144"/>
    </location>
</feature>
<dbReference type="PANTHER" id="PTHR46268">
    <property type="entry name" value="STRESS RESPONSE PROTEIN NHAX"/>
    <property type="match status" value="1"/>
</dbReference>
<dbReference type="SUPFAM" id="SSF52402">
    <property type="entry name" value="Adenine nucleotide alpha hydrolases-like"/>
    <property type="match status" value="2"/>
</dbReference>
<evidence type="ECO:0000313" key="3">
    <source>
        <dbReference type="EMBL" id="MFM9609303.1"/>
    </source>
</evidence>
<dbReference type="PRINTS" id="PR01438">
    <property type="entry name" value="UNVRSLSTRESS"/>
</dbReference>
<comment type="similarity">
    <text evidence="1">Belongs to the universal stress protein A family.</text>
</comment>